<keyword evidence="2" id="KW-1185">Reference proteome</keyword>
<reference evidence="1 2" key="1">
    <citation type="journal article" date="2019" name="Commun. Biol.">
        <title>The bagworm genome reveals a unique fibroin gene that provides high tensile strength.</title>
        <authorList>
            <person name="Kono N."/>
            <person name="Nakamura H."/>
            <person name="Ohtoshi R."/>
            <person name="Tomita M."/>
            <person name="Numata K."/>
            <person name="Arakawa K."/>
        </authorList>
    </citation>
    <scope>NUCLEOTIDE SEQUENCE [LARGE SCALE GENOMIC DNA]</scope>
</reference>
<sequence length="99" mass="11013">MLRAWERTSSRLSRMLWFGSPRPATGFEPTTFCLKITHPSAMTAHKPIPVRAVEAGSGVMSRCGCVRPSPENFNWNYTRIRAAGKILQVTLLSENAGSY</sequence>
<evidence type="ECO:0000313" key="1">
    <source>
        <dbReference type="EMBL" id="GBP88805.1"/>
    </source>
</evidence>
<name>A0A4C1ZQH2_EUMVA</name>
<comment type="caution">
    <text evidence="1">The sequence shown here is derived from an EMBL/GenBank/DDBJ whole genome shotgun (WGS) entry which is preliminary data.</text>
</comment>
<dbReference type="Proteomes" id="UP000299102">
    <property type="component" value="Unassembled WGS sequence"/>
</dbReference>
<accession>A0A4C1ZQH2</accession>
<dbReference type="EMBL" id="BGZK01001960">
    <property type="protein sequence ID" value="GBP88805.1"/>
    <property type="molecule type" value="Genomic_DNA"/>
</dbReference>
<dbReference type="AlphaFoldDB" id="A0A4C1ZQH2"/>
<protein>
    <submittedName>
        <fullName evidence="1">Uncharacterized protein</fullName>
    </submittedName>
</protein>
<evidence type="ECO:0000313" key="2">
    <source>
        <dbReference type="Proteomes" id="UP000299102"/>
    </source>
</evidence>
<organism evidence="1 2">
    <name type="scientific">Eumeta variegata</name>
    <name type="common">Bagworm moth</name>
    <name type="synonym">Eumeta japonica</name>
    <dbReference type="NCBI Taxonomy" id="151549"/>
    <lineage>
        <taxon>Eukaryota</taxon>
        <taxon>Metazoa</taxon>
        <taxon>Ecdysozoa</taxon>
        <taxon>Arthropoda</taxon>
        <taxon>Hexapoda</taxon>
        <taxon>Insecta</taxon>
        <taxon>Pterygota</taxon>
        <taxon>Neoptera</taxon>
        <taxon>Endopterygota</taxon>
        <taxon>Lepidoptera</taxon>
        <taxon>Glossata</taxon>
        <taxon>Ditrysia</taxon>
        <taxon>Tineoidea</taxon>
        <taxon>Psychidae</taxon>
        <taxon>Oiketicinae</taxon>
        <taxon>Eumeta</taxon>
    </lineage>
</organism>
<proteinExistence type="predicted"/>
<gene>
    <name evidence="1" type="ORF">EVAR_57923_1</name>
</gene>